<comment type="subcellular location">
    <subcellularLocation>
        <location evidence="1">Peroxisome</location>
    </subcellularLocation>
</comment>
<protein>
    <submittedName>
        <fullName evidence="14">Acetyl-CoA C-acetyltransferase</fullName>
        <ecNumber evidence="14">2.3.1.9</ecNumber>
    </submittedName>
</protein>
<evidence type="ECO:0000259" key="12">
    <source>
        <dbReference type="Pfam" id="PF00108"/>
    </source>
</evidence>
<keyword evidence="4" id="KW-0276">Fatty acid metabolism</keyword>
<dbReference type="SUPFAM" id="SSF53901">
    <property type="entry name" value="Thiolase-like"/>
    <property type="match status" value="2"/>
</dbReference>
<feature type="domain" description="Thiolase N-terminal" evidence="12">
    <location>
        <begin position="5"/>
        <end position="261"/>
    </location>
</feature>
<evidence type="ECO:0000256" key="5">
    <source>
        <dbReference type="ARBA" id="ARBA00022946"/>
    </source>
</evidence>
<dbReference type="EMBL" id="BAEN01000014">
    <property type="protein sequence ID" value="GAC13093.1"/>
    <property type="molecule type" value="Genomic_DNA"/>
</dbReference>
<evidence type="ECO:0000256" key="2">
    <source>
        <dbReference type="ARBA" id="ARBA00010982"/>
    </source>
</evidence>
<keyword evidence="15" id="KW-1185">Reference proteome</keyword>
<dbReference type="Gene3D" id="3.40.47.10">
    <property type="match status" value="1"/>
</dbReference>
<dbReference type="STRING" id="1127673.GLIP_0446"/>
<feature type="active site" description="Acyl-thioester intermediate" evidence="10">
    <location>
        <position position="90"/>
    </location>
</feature>
<evidence type="ECO:0000256" key="4">
    <source>
        <dbReference type="ARBA" id="ARBA00022832"/>
    </source>
</evidence>
<feature type="active site" description="Proton acceptor" evidence="10">
    <location>
        <position position="349"/>
    </location>
</feature>
<keyword evidence="3 11" id="KW-0808">Transferase</keyword>
<dbReference type="InterPro" id="IPR050215">
    <property type="entry name" value="Thiolase-like_sf_Thiolase"/>
</dbReference>
<dbReference type="PANTHER" id="PTHR43853:SF8">
    <property type="entry name" value="3-KETOACYL-COA THIOLASE, PEROXISOMAL"/>
    <property type="match status" value="1"/>
</dbReference>
<keyword evidence="7" id="KW-0443">Lipid metabolism</keyword>
<keyword evidence="6" id="KW-0442">Lipid degradation</keyword>
<dbReference type="GO" id="GO:0005737">
    <property type="term" value="C:cytoplasm"/>
    <property type="evidence" value="ECO:0007669"/>
    <property type="project" value="UniProtKB-ARBA"/>
</dbReference>
<dbReference type="CDD" id="cd00751">
    <property type="entry name" value="thiolase"/>
    <property type="match status" value="1"/>
</dbReference>
<dbReference type="NCBIfam" id="TIGR01930">
    <property type="entry name" value="AcCoA-C-Actrans"/>
    <property type="match status" value="1"/>
</dbReference>
<dbReference type="AlphaFoldDB" id="K6Y8V7"/>
<keyword evidence="8" id="KW-0576">Peroxisome</keyword>
<dbReference type="OrthoDB" id="8951704at2"/>
<evidence type="ECO:0000256" key="11">
    <source>
        <dbReference type="RuleBase" id="RU003557"/>
    </source>
</evidence>
<dbReference type="GO" id="GO:0006635">
    <property type="term" value="P:fatty acid beta-oxidation"/>
    <property type="evidence" value="ECO:0007669"/>
    <property type="project" value="TreeGrafter"/>
</dbReference>
<feature type="domain" description="Thiolase C-terminal" evidence="13">
    <location>
        <begin position="271"/>
        <end position="391"/>
    </location>
</feature>
<dbReference type="Pfam" id="PF00108">
    <property type="entry name" value="Thiolase_N"/>
    <property type="match status" value="1"/>
</dbReference>
<proteinExistence type="inferred from homology"/>
<dbReference type="PANTHER" id="PTHR43853">
    <property type="entry name" value="3-KETOACYL-COA THIOLASE, PEROXISOMAL"/>
    <property type="match status" value="1"/>
</dbReference>
<gene>
    <name evidence="14" type="primary">atoB</name>
    <name evidence="14" type="ORF">GLIP_0446</name>
</gene>
<dbReference type="InterPro" id="IPR020617">
    <property type="entry name" value="Thiolase_C"/>
</dbReference>
<dbReference type="InterPro" id="IPR020613">
    <property type="entry name" value="Thiolase_CS"/>
</dbReference>
<dbReference type="EC" id="2.3.1.9" evidence="14"/>
<evidence type="ECO:0000313" key="14">
    <source>
        <dbReference type="EMBL" id="GAC13093.1"/>
    </source>
</evidence>
<dbReference type="RefSeq" id="WP_008842913.1">
    <property type="nucleotide sequence ID" value="NZ_BAEN01000014.1"/>
</dbReference>
<dbReference type="InterPro" id="IPR020616">
    <property type="entry name" value="Thiolase_N"/>
</dbReference>
<evidence type="ECO:0000313" key="15">
    <source>
        <dbReference type="Proteomes" id="UP000006334"/>
    </source>
</evidence>
<evidence type="ECO:0000259" key="13">
    <source>
        <dbReference type="Pfam" id="PF02803"/>
    </source>
</evidence>
<evidence type="ECO:0000256" key="1">
    <source>
        <dbReference type="ARBA" id="ARBA00004275"/>
    </source>
</evidence>
<dbReference type="eggNOG" id="COG0183">
    <property type="taxonomic scope" value="Bacteria"/>
</dbReference>
<feature type="active site" description="Proton acceptor" evidence="10">
    <location>
        <position position="379"/>
    </location>
</feature>
<organism evidence="14 15">
    <name type="scientific">Aliiglaciecola lipolytica E3</name>
    <dbReference type="NCBI Taxonomy" id="1127673"/>
    <lineage>
        <taxon>Bacteria</taxon>
        <taxon>Pseudomonadati</taxon>
        <taxon>Pseudomonadota</taxon>
        <taxon>Gammaproteobacteria</taxon>
        <taxon>Alteromonadales</taxon>
        <taxon>Alteromonadaceae</taxon>
        <taxon>Aliiglaciecola</taxon>
    </lineage>
</organism>
<evidence type="ECO:0000256" key="6">
    <source>
        <dbReference type="ARBA" id="ARBA00022963"/>
    </source>
</evidence>
<dbReference type="FunFam" id="3.40.47.10:FF:000010">
    <property type="entry name" value="Acetyl-CoA acetyltransferase (Thiolase)"/>
    <property type="match status" value="1"/>
</dbReference>
<dbReference type="InterPro" id="IPR002155">
    <property type="entry name" value="Thiolase"/>
</dbReference>
<sequence>MKEAVIVSTARTPIGRAYRGAFNNLEAPSLAGHAISAAVQRAGIDPASVDDVILGSALTQGSGGMNIGRLGALAGGLPVSVGGMTLDRQCSSGMYAIATAAKHIVTDNVPVMVAGGLDSISLVQNDKMNMYRAVDKALVAKHKDIYMPMLQTAEVVAKRYGIGREEQDEYAYQSQMRTAAAQQAGKFDDEIVPVTATKVVVNKETKEQSFQEVTLSKDEGNRADTTLDGLASLKPVIEGGCITAGNASQLSDGASASVIMDSKLAQQQNLTPLGAYRGIAVTGCEPDEMGIGPVFAVPKLLKQHGLKIQDIGLWELNEAFAVQVLYCQKKLGIPAELLNVNGGAISVGHPYGMSGARMVGHALIEGKRRGAKYVVCTMCIGGGMGAAGLFEVY</sequence>
<dbReference type="PIRSF" id="PIRSF000429">
    <property type="entry name" value="Ac-CoA_Ac_transf"/>
    <property type="match status" value="1"/>
</dbReference>
<name>K6Y8V7_9ALTE</name>
<evidence type="ECO:0000256" key="7">
    <source>
        <dbReference type="ARBA" id="ARBA00023098"/>
    </source>
</evidence>
<keyword evidence="9 11" id="KW-0012">Acyltransferase</keyword>
<dbReference type="GO" id="GO:0010124">
    <property type="term" value="P:phenylacetate catabolic process"/>
    <property type="evidence" value="ECO:0007669"/>
    <property type="project" value="TreeGrafter"/>
</dbReference>
<comment type="similarity">
    <text evidence="2 11">Belongs to the thiolase-like superfamily. Thiolase family.</text>
</comment>
<dbReference type="Proteomes" id="UP000006334">
    <property type="component" value="Unassembled WGS sequence"/>
</dbReference>
<keyword evidence="5" id="KW-0809">Transit peptide</keyword>
<reference evidence="14 15" key="1">
    <citation type="journal article" date="2017" name="Antonie Van Leeuwenhoek">
        <title>Rhizobium rhizosphaerae sp. nov., a novel species isolated from rice rhizosphere.</title>
        <authorList>
            <person name="Zhao J.J."/>
            <person name="Zhang J."/>
            <person name="Zhang R.J."/>
            <person name="Zhang C.W."/>
            <person name="Yin H.Q."/>
            <person name="Zhang X.X."/>
        </authorList>
    </citation>
    <scope>NUCLEOTIDE SEQUENCE [LARGE SCALE GENOMIC DNA]</scope>
    <source>
        <strain evidence="14 15">E3</strain>
    </source>
</reference>
<accession>K6Y8V7</accession>
<comment type="caution">
    <text evidence="14">The sequence shown here is derived from an EMBL/GenBank/DDBJ whole genome shotgun (WGS) entry which is preliminary data.</text>
</comment>
<evidence type="ECO:0000256" key="8">
    <source>
        <dbReference type="ARBA" id="ARBA00023140"/>
    </source>
</evidence>
<dbReference type="PROSITE" id="PS00737">
    <property type="entry name" value="THIOLASE_2"/>
    <property type="match status" value="1"/>
</dbReference>
<dbReference type="InterPro" id="IPR016039">
    <property type="entry name" value="Thiolase-like"/>
</dbReference>
<evidence type="ECO:0000256" key="3">
    <source>
        <dbReference type="ARBA" id="ARBA00022679"/>
    </source>
</evidence>
<evidence type="ECO:0000256" key="9">
    <source>
        <dbReference type="ARBA" id="ARBA00023315"/>
    </source>
</evidence>
<dbReference type="GO" id="GO:0003985">
    <property type="term" value="F:acetyl-CoA C-acetyltransferase activity"/>
    <property type="evidence" value="ECO:0007669"/>
    <property type="project" value="UniProtKB-EC"/>
</dbReference>
<dbReference type="Pfam" id="PF02803">
    <property type="entry name" value="Thiolase_C"/>
    <property type="match status" value="1"/>
</dbReference>
<evidence type="ECO:0000256" key="10">
    <source>
        <dbReference type="PIRSR" id="PIRSR000429-1"/>
    </source>
</evidence>